<dbReference type="RefSeq" id="WP_284824841.1">
    <property type="nucleotide sequence ID" value="NZ_CP126969.1"/>
</dbReference>
<organism evidence="1 2">
    <name type="scientific">Corynebacterium breve</name>
    <dbReference type="NCBI Taxonomy" id="3049799"/>
    <lineage>
        <taxon>Bacteria</taxon>
        <taxon>Bacillati</taxon>
        <taxon>Actinomycetota</taxon>
        <taxon>Actinomycetes</taxon>
        <taxon>Mycobacteriales</taxon>
        <taxon>Corynebacteriaceae</taxon>
        <taxon>Corynebacterium</taxon>
    </lineage>
</organism>
<keyword evidence="2" id="KW-1185">Reference proteome</keyword>
<dbReference type="Proteomes" id="UP001225598">
    <property type="component" value="Chromosome"/>
</dbReference>
<proteinExistence type="predicted"/>
<evidence type="ECO:0000313" key="1">
    <source>
        <dbReference type="EMBL" id="WIM67620.1"/>
    </source>
</evidence>
<name>A0ABY8VD84_9CORY</name>
<protein>
    <submittedName>
        <fullName evidence="1">Uncharacterized protein</fullName>
    </submittedName>
</protein>
<accession>A0ABY8VD84</accession>
<sequence>MTPNLVEQAEEFFEETWDVLARVLPLDKDQVEPSIEHNKDSGLVVAEVELPLAYNGPAVEDNEPLPEFSDLFRVVIRYVMCFDRSNTYLTVSRSKYELRVHTSPGIRFEFERDNASAPTAHIHYSGNGGLLSPIIMRNFSHTKDARKKGDIQRLHLPVGGRRFRPSLEDFLYFVIKECGFRGRSGWENFLLERREKWLDLQLKAAVRDNPEIAAEELKRLGFEVCVPKGVDLIKKRVRGW</sequence>
<reference evidence="1 2" key="1">
    <citation type="submission" date="2023-05" db="EMBL/GenBank/DDBJ databases">
        <title>Corynebacterium suedekumii sp. nov. and Corynebacterium breve sp. nov. isolated from raw cow's milk.</title>
        <authorList>
            <person name="Baer M.K."/>
            <person name="Mehl L."/>
            <person name="Hellmuth R."/>
            <person name="Marke G."/>
            <person name="Lipski A."/>
        </authorList>
    </citation>
    <scope>NUCLEOTIDE SEQUENCE [LARGE SCALE GENOMIC DNA]</scope>
    <source>
        <strain evidence="1 2">R4</strain>
    </source>
</reference>
<evidence type="ECO:0000313" key="2">
    <source>
        <dbReference type="Proteomes" id="UP001225598"/>
    </source>
</evidence>
<gene>
    <name evidence="1" type="ORF">QP027_11125</name>
</gene>
<dbReference type="EMBL" id="CP126969">
    <property type="protein sequence ID" value="WIM67620.1"/>
    <property type="molecule type" value="Genomic_DNA"/>
</dbReference>